<dbReference type="InterPro" id="IPR019198">
    <property type="entry name" value="Beta_propeller_containing"/>
</dbReference>
<evidence type="ECO:0000313" key="2">
    <source>
        <dbReference type="EMBL" id="KDE71976.1"/>
    </source>
</evidence>
<keyword evidence="1" id="KW-0732">Signal</keyword>
<dbReference type="EMBL" id="JAAH01000071">
    <property type="protein sequence ID" value="KDE71976.1"/>
    <property type="molecule type" value="Genomic_DNA"/>
</dbReference>
<dbReference type="RefSeq" id="WP_035900475.1">
    <property type="nucleotide sequence ID" value="NZ_JAAH01000071.1"/>
</dbReference>
<evidence type="ECO:0008006" key="4">
    <source>
        <dbReference type="Google" id="ProtNLM"/>
    </source>
</evidence>
<proteinExistence type="predicted"/>
<feature type="signal peptide" evidence="1">
    <location>
        <begin position="1"/>
        <end position="25"/>
    </location>
</feature>
<protein>
    <recommendedName>
        <fullName evidence="4">Secreted protein containing C-terminal beta-propeller domain</fullName>
    </recommendedName>
</protein>
<organism evidence="2 3">
    <name type="scientific">Fusobacterium necrophorum DJ-2</name>
    <dbReference type="NCBI Taxonomy" id="1441737"/>
    <lineage>
        <taxon>Bacteria</taxon>
        <taxon>Fusobacteriati</taxon>
        <taxon>Fusobacteriota</taxon>
        <taxon>Fusobacteriia</taxon>
        <taxon>Fusobacteriales</taxon>
        <taxon>Fusobacteriaceae</taxon>
        <taxon>Fusobacterium</taxon>
    </lineage>
</organism>
<comment type="caution">
    <text evidence="2">The sequence shown here is derived from an EMBL/GenBank/DDBJ whole genome shotgun (WGS) entry which is preliminary data.</text>
</comment>
<feature type="chain" id="PRO_5044493254" description="Secreted protein containing C-terminal beta-propeller domain" evidence="1">
    <location>
        <begin position="26"/>
        <end position="715"/>
    </location>
</feature>
<dbReference type="Proteomes" id="UP000027058">
    <property type="component" value="Unassembled WGS sequence"/>
</dbReference>
<reference evidence="2 3" key="1">
    <citation type="submission" date="2014-01" db="EMBL/GenBank/DDBJ databases">
        <title>Comparative genomics of Fusobacterium necrophorum wild isolates.</title>
        <authorList>
            <person name="Kittichotirat W."/>
            <person name="Bumgarner R.E."/>
            <person name="Lawrence P."/>
        </authorList>
    </citation>
    <scope>NUCLEOTIDE SEQUENCE [LARGE SCALE GENOMIC DNA]</scope>
    <source>
        <strain evidence="2 3">DJ-2</strain>
    </source>
</reference>
<name>A0AB73C2E3_9FUSO</name>
<dbReference type="Pfam" id="PF09826">
    <property type="entry name" value="Beta_propel"/>
    <property type="match status" value="1"/>
</dbReference>
<sequence length="715" mass="81194">MKTKLAKVLSICLMITTIFVMTSFAQSVTSSQKAEENELNTCQTMEIILTQPQKDMKSKIIVTDSKGKKIPFLLNKNTNKSYLILPVYDNLEEFMVKVNLNPKEYTLKNTDQVIYIQNEENLKKLWESSERRRMNSWKNAALKSNAVAGKGSVETEGRSNSDYSKTNAQVHGIDESDIVQTDGTYIYYISEDKVNIAKTDNGKISIQKPLYFSDKFYPRELYAEKNKLIVIGTEYGKYEEGNYKEFTIAIVYDMSNPDNPKQIRKTAQEGCYVSSRKDGDTIRLVTQDYIWNLGYTPLGGRTLNNAINSNKEFKLPFIKETLGNGQVKSTELSLDKIMVFPGMYSEAYVIISSFPTNGYTPSKQISYLGNARDLYMSKDTMAISYLDWRYNFFSYQEDDIAKTKVISEKGEDGLSEKIGTLIASRRRYTVSTVLKRFAVKGMDISYVGSNSVPGRLINQFAMDEDKGILRIAYTTDNNTNAVATFDKQMNTLGNLEGLAKGEQIYSVRFMGDKLYLVTFKQVDPFFVIDMKNPKQPTVLGYLKIPGYSSYLHPVDDTHILEFGNDVTLTSQNVRNAGVKIAMFDVSDVKQPKQISNVIIGEAGTYTPLNYDHKALLYNGAKKYFGFPIEVVKQKKENNSNSWATTQTVFQGAYIYEIMPDFKLQLKGTVTHIPAGKEYAYEYNKNIQRLLYIGDVIYTVSPESIYANRSSDMKLI</sequence>
<gene>
    <name evidence="2" type="ORF">FUSO8_06880</name>
</gene>
<dbReference type="AlphaFoldDB" id="A0AB73C2E3"/>
<evidence type="ECO:0000256" key="1">
    <source>
        <dbReference type="SAM" id="SignalP"/>
    </source>
</evidence>
<evidence type="ECO:0000313" key="3">
    <source>
        <dbReference type="Proteomes" id="UP000027058"/>
    </source>
</evidence>
<accession>A0AB73C2E3</accession>